<dbReference type="InterPro" id="IPR001487">
    <property type="entry name" value="Bromodomain"/>
</dbReference>
<name>A0AA88QED4_9ASTE</name>
<reference evidence="5" key="1">
    <citation type="submission" date="2022-12" db="EMBL/GenBank/DDBJ databases">
        <title>Draft genome assemblies for two species of Escallonia (Escalloniales).</title>
        <authorList>
            <person name="Chanderbali A."/>
            <person name="Dervinis C."/>
            <person name="Anghel I."/>
            <person name="Soltis D."/>
            <person name="Soltis P."/>
            <person name="Zapata F."/>
        </authorList>
    </citation>
    <scope>NUCLEOTIDE SEQUENCE</scope>
    <source>
        <strain evidence="5">UCBG92.1500</strain>
        <tissue evidence="5">Leaf</tissue>
    </source>
</reference>
<dbReference type="PANTHER" id="PTHR22881">
    <property type="entry name" value="BROMODOMAIN CONTAINING PROTEIN"/>
    <property type="match status" value="1"/>
</dbReference>
<feature type="signal peptide" evidence="3">
    <location>
        <begin position="1"/>
        <end position="21"/>
    </location>
</feature>
<evidence type="ECO:0000256" key="2">
    <source>
        <dbReference type="PROSITE-ProRule" id="PRU00035"/>
    </source>
</evidence>
<protein>
    <recommendedName>
        <fullName evidence="4">Bromo domain-containing protein</fullName>
    </recommendedName>
</protein>
<comment type="caution">
    <text evidence="5">The sequence shown here is derived from an EMBL/GenBank/DDBJ whole genome shotgun (WGS) entry which is preliminary data.</text>
</comment>
<keyword evidence="3" id="KW-0732">Signal</keyword>
<dbReference type="Gene3D" id="1.20.920.10">
    <property type="entry name" value="Bromodomain-like"/>
    <property type="match status" value="1"/>
</dbReference>
<evidence type="ECO:0000313" key="6">
    <source>
        <dbReference type="Proteomes" id="UP001187471"/>
    </source>
</evidence>
<proteinExistence type="predicted"/>
<accession>A0AA88QED4</accession>
<dbReference type="EMBL" id="JAVXUO010003114">
    <property type="protein sequence ID" value="KAK2966582.1"/>
    <property type="molecule type" value="Genomic_DNA"/>
</dbReference>
<keyword evidence="6" id="KW-1185">Reference proteome</keyword>
<dbReference type="InterPro" id="IPR051831">
    <property type="entry name" value="Bromodomain_contain_prot"/>
</dbReference>
<feature type="domain" description="Bromo" evidence="4">
    <location>
        <begin position="38"/>
        <end position="79"/>
    </location>
</feature>
<evidence type="ECO:0000256" key="3">
    <source>
        <dbReference type="SAM" id="SignalP"/>
    </source>
</evidence>
<evidence type="ECO:0000259" key="4">
    <source>
        <dbReference type="PROSITE" id="PS50014"/>
    </source>
</evidence>
<organism evidence="5 6">
    <name type="scientific">Escallonia rubra</name>
    <dbReference type="NCBI Taxonomy" id="112253"/>
    <lineage>
        <taxon>Eukaryota</taxon>
        <taxon>Viridiplantae</taxon>
        <taxon>Streptophyta</taxon>
        <taxon>Embryophyta</taxon>
        <taxon>Tracheophyta</taxon>
        <taxon>Spermatophyta</taxon>
        <taxon>Magnoliopsida</taxon>
        <taxon>eudicotyledons</taxon>
        <taxon>Gunneridae</taxon>
        <taxon>Pentapetalae</taxon>
        <taxon>asterids</taxon>
        <taxon>campanulids</taxon>
        <taxon>Escalloniales</taxon>
        <taxon>Escalloniaceae</taxon>
        <taxon>Escallonia</taxon>
    </lineage>
</organism>
<dbReference type="PROSITE" id="PS50014">
    <property type="entry name" value="BROMODOMAIN_2"/>
    <property type="match status" value="1"/>
</dbReference>
<dbReference type="Pfam" id="PF00439">
    <property type="entry name" value="Bromodomain"/>
    <property type="match status" value="1"/>
</dbReference>
<gene>
    <name evidence="5" type="ORF">RJ640_010003</name>
</gene>
<keyword evidence="1 2" id="KW-0103">Bromodomain</keyword>
<dbReference type="SUPFAM" id="SSF47370">
    <property type="entry name" value="Bromodomain"/>
    <property type="match status" value="1"/>
</dbReference>
<dbReference type="PANTHER" id="PTHR22881:SF27">
    <property type="entry name" value="BROMODOMAIN CONTAINING 7_9"/>
    <property type="match status" value="1"/>
</dbReference>
<evidence type="ECO:0000313" key="5">
    <source>
        <dbReference type="EMBL" id="KAK2966582.1"/>
    </source>
</evidence>
<dbReference type="Proteomes" id="UP001187471">
    <property type="component" value="Unassembled WGS sequence"/>
</dbReference>
<evidence type="ECO:0000256" key="1">
    <source>
        <dbReference type="ARBA" id="ARBA00023117"/>
    </source>
</evidence>
<dbReference type="InterPro" id="IPR036427">
    <property type="entry name" value="Bromodomain-like_sf"/>
</dbReference>
<sequence>MYWGFRLLRVLGFIYKLLVAGFDRLEDETVGKRGGLCSRKDRYGVYGEPVDPEELPDYHEVIKHPIDFGTVWEQVGKWKILNFGTTGAVVERAIPAVAHKSGHASSIQKLAKRKFQKLRIVLELSGKEIKSEQKTGSNSLAKKLLKKPINQTVQELEAGGNERPANVNGFIV</sequence>
<feature type="chain" id="PRO_5041657425" description="Bromo domain-containing protein" evidence="3">
    <location>
        <begin position="22"/>
        <end position="172"/>
    </location>
</feature>
<dbReference type="AlphaFoldDB" id="A0AA88QED4"/>